<keyword evidence="2" id="KW-0472">Membrane</keyword>
<evidence type="ECO:0000313" key="5">
    <source>
        <dbReference type="Proteomes" id="UP000499080"/>
    </source>
</evidence>
<dbReference type="AlphaFoldDB" id="A0A4Y2SLH7"/>
<protein>
    <submittedName>
        <fullName evidence="3">Uncharacterized protein</fullName>
    </submittedName>
</protein>
<evidence type="ECO:0000256" key="1">
    <source>
        <dbReference type="SAM" id="MobiDB-lite"/>
    </source>
</evidence>
<comment type="caution">
    <text evidence="3">The sequence shown here is derived from an EMBL/GenBank/DDBJ whole genome shotgun (WGS) entry which is preliminary data.</text>
</comment>
<accession>A0A4Y2SLH7</accession>
<dbReference type="EMBL" id="BGPR01022233">
    <property type="protein sequence ID" value="GBN88334.1"/>
    <property type="molecule type" value="Genomic_DNA"/>
</dbReference>
<organism evidence="3 5">
    <name type="scientific">Araneus ventricosus</name>
    <name type="common">Orbweaver spider</name>
    <name type="synonym">Epeira ventricosa</name>
    <dbReference type="NCBI Taxonomy" id="182803"/>
    <lineage>
        <taxon>Eukaryota</taxon>
        <taxon>Metazoa</taxon>
        <taxon>Ecdysozoa</taxon>
        <taxon>Arthropoda</taxon>
        <taxon>Chelicerata</taxon>
        <taxon>Arachnida</taxon>
        <taxon>Araneae</taxon>
        <taxon>Araneomorphae</taxon>
        <taxon>Entelegynae</taxon>
        <taxon>Araneoidea</taxon>
        <taxon>Araneidae</taxon>
        <taxon>Araneus</taxon>
    </lineage>
</organism>
<dbReference type="Proteomes" id="UP000499080">
    <property type="component" value="Unassembled WGS sequence"/>
</dbReference>
<dbReference type="EMBL" id="BGPR01022114">
    <property type="protein sequence ID" value="GBN88079.1"/>
    <property type="molecule type" value="Genomic_DNA"/>
</dbReference>
<evidence type="ECO:0000313" key="4">
    <source>
        <dbReference type="EMBL" id="GBN88334.1"/>
    </source>
</evidence>
<sequence>MIPFVKIKKPQAETFKDEVLCGMNKARKLVLMHSSFEGMIISNIFSWISFYFLMASCTFEAAKETQWKDSNELNEIYRTKKLKCFVQKWLDRRRNGSNDTMPKNMAEKSMTPIRKNG</sequence>
<evidence type="ECO:0000313" key="3">
    <source>
        <dbReference type="EMBL" id="GBN88079.1"/>
    </source>
</evidence>
<evidence type="ECO:0000256" key="2">
    <source>
        <dbReference type="SAM" id="Phobius"/>
    </source>
</evidence>
<keyword evidence="2" id="KW-1133">Transmembrane helix</keyword>
<reference evidence="3 5" key="1">
    <citation type="journal article" date="2019" name="Sci. Rep.">
        <title>Orb-weaving spider Araneus ventricosus genome elucidates the spidroin gene catalogue.</title>
        <authorList>
            <person name="Kono N."/>
            <person name="Nakamura H."/>
            <person name="Ohtoshi R."/>
            <person name="Moran D.A.P."/>
            <person name="Shinohara A."/>
            <person name="Yoshida Y."/>
            <person name="Fujiwara M."/>
            <person name="Mori M."/>
            <person name="Tomita M."/>
            <person name="Arakawa K."/>
        </authorList>
    </citation>
    <scope>NUCLEOTIDE SEQUENCE [LARGE SCALE GENOMIC DNA]</scope>
</reference>
<feature type="region of interest" description="Disordered" evidence="1">
    <location>
        <begin position="94"/>
        <end position="117"/>
    </location>
</feature>
<keyword evidence="5" id="KW-1185">Reference proteome</keyword>
<feature type="transmembrane region" description="Helical" evidence="2">
    <location>
        <begin position="35"/>
        <end position="54"/>
    </location>
</feature>
<proteinExistence type="predicted"/>
<keyword evidence="2" id="KW-0812">Transmembrane</keyword>
<gene>
    <name evidence="3" type="ORF">AVEN_257816_1</name>
    <name evidence="4" type="ORF">AVEN_51313_1</name>
</gene>
<name>A0A4Y2SLH7_ARAVE</name>